<feature type="coiled-coil region" evidence="1">
    <location>
        <begin position="58"/>
        <end position="85"/>
    </location>
</feature>
<protein>
    <submittedName>
        <fullName evidence="2">Uncharacterized protein</fullName>
    </submittedName>
</protein>
<dbReference type="RefSeq" id="WP_092526041.1">
    <property type="nucleotide sequence ID" value="NZ_FNCI01000008.1"/>
</dbReference>
<keyword evidence="3" id="KW-1185">Reference proteome</keyword>
<evidence type="ECO:0000313" key="3">
    <source>
        <dbReference type="Proteomes" id="UP000198641"/>
    </source>
</evidence>
<gene>
    <name evidence="2" type="ORF">SAMN05216571_10830</name>
</gene>
<dbReference type="EMBL" id="FNCI01000008">
    <property type="protein sequence ID" value="SDG27643.1"/>
    <property type="molecule type" value="Genomic_DNA"/>
</dbReference>
<reference evidence="2 3" key="1">
    <citation type="submission" date="2016-10" db="EMBL/GenBank/DDBJ databases">
        <authorList>
            <person name="de Groot N.N."/>
        </authorList>
    </citation>
    <scope>NUCLEOTIDE SEQUENCE [LARGE SCALE GENOMIC DNA]</scope>
    <source>
        <strain evidence="2 3">BH539</strain>
    </source>
</reference>
<accession>A0A1G7SX56</accession>
<proteinExistence type="predicted"/>
<name>A0A1G7SX56_9GAMM</name>
<sequence length="89" mass="9970">MDKPNPPLRTPQIDERGYAVLRARAALRMNPPDVELAERYLRELPGPADELAEIEGILAQARTKIRAGEALYQEAREKLKAMERMGGEG</sequence>
<dbReference type="AlphaFoldDB" id="A0A1G7SX56"/>
<evidence type="ECO:0000256" key="1">
    <source>
        <dbReference type="SAM" id="Coils"/>
    </source>
</evidence>
<dbReference type="OrthoDB" id="6170018at2"/>
<evidence type="ECO:0000313" key="2">
    <source>
        <dbReference type="EMBL" id="SDG27643.1"/>
    </source>
</evidence>
<dbReference type="Proteomes" id="UP000198641">
    <property type="component" value="Unassembled WGS sequence"/>
</dbReference>
<dbReference type="STRING" id="284577.SAMN05216571_10830"/>
<keyword evidence="1" id="KW-0175">Coiled coil</keyword>
<organism evidence="2 3">
    <name type="scientific">Onishia taeanensis</name>
    <dbReference type="NCBI Taxonomy" id="284577"/>
    <lineage>
        <taxon>Bacteria</taxon>
        <taxon>Pseudomonadati</taxon>
        <taxon>Pseudomonadota</taxon>
        <taxon>Gammaproteobacteria</taxon>
        <taxon>Oceanospirillales</taxon>
        <taxon>Halomonadaceae</taxon>
        <taxon>Onishia</taxon>
    </lineage>
</organism>